<organism evidence="1 2">
    <name type="scientific">Actinoplanes couchii</name>
    <dbReference type="NCBI Taxonomy" id="403638"/>
    <lineage>
        <taxon>Bacteria</taxon>
        <taxon>Bacillati</taxon>
        <taxon>Actinomycetota</taxon>
        <taxon>Actinomycetes</taxon>
        <taxon>Micromonosporales</taxon>
        <taxon>Micromonosporaceae</taxon>
        <taxon>Actinoplanes</taxon>
    </lineage>
</organism>
<evidence type="ECO:0000313" key="1">
    <source>
        <dbReference type="EMBL" id="GID55467.1"/>
    </source>
</evidence>
<dbReference type="Proteomes" id="UP000612282">
    <property type="component" value="Unassembled WGS sequence"/>
</dbReference>
<protein>
    <recommendedName>
        <fullName evidence="3">Secreted protein</fullName>
    </recommendedName>
</protein>
<comment type="caution">
    <text evidence="1">The sequence shown here is derived from an EMBL/GenBank/DDBJ whole genome shotgun (WGS) entry which is preliminary data.</text>
</comment>
<evidence type="ECO:0008006" key="3">
    <source>
        <dbReference type="Google" id="ProtNLM"/>
    </source>
</evidence>
<gene>
    <name evidence="1" type="ORF">Aco03nite_038710</name>
</gene>
<proteinExistence type="predicted"/>
<accession>A0ABQ3XAC2</accession>
<name>A0ABQ3XAC2_9ACTN</name>
<reference evidence="1 2" key="1">
    <citation type="submission" date="2021-01" db="EMBL/GenBank/DDBJ databases">
        <title>Whole genome shotgun sequence of Actinoplanes couchii NBRC 106145.</title>
        <authorList>
            <person name="Komaki H."/>
            <person name="Tamura T."/>
        </authorList>
    </citation>
    <scope>NUCLEOTIDE SEQUENCE [LARGE SCALE GENOMIC DNA]</scope>
    <source>
        <strain evidence="1 2">NBRC 106145</strain>
    </source>
</reference>
<sequence>MQEMAAIAGGLAGLAGAGGAVTVALIRRRHPWLTAGHALTGPETIDPLPGVIKLGLSGMTVVVTPGPRGELYLGPGDPQPGRTLRRLVLAPLFTRAGANGGRLWPDQRASFRLVIEFGGGNRDPEALLRAYRMLDQQLRDHAGLLSSCRDGKLRLRAVTVTVAGAVDVRELLAAEPVRYAFADGDFDDLGSHSAPPTLVPMVSEPWTRRFGWDGRDSITAEERHQLHALIRAAHADGRTVRISGLPDGTRKDRAAIWTELSAAGVDVIADTDLTGLARHLRRLPIAPTALTRAIVRPAARPDAHRSESRHEPV</sequence>
<dbReference type="EMBL" id="BOMG01000049">
    <property type="protein sequence ID" value="GID55467.1"/>
    <property type="molecule type" value="Genomic_DNA"/>
</dbReference>
<evidence type="ECO:0000313" key="2">
    <source>
        <dbReference type="Proteomes" id="UP000612282"/>
    </source>
</evidence>
<keyword evidence="2" id="KW-1185">Reference proteome</keyword>